<organism evidence="2 3">
    <name type="scientific">Blastopirellula marina DSM 3645</name>
    <dbReference type="NCBI Taxonomy" id="314230"/>
    <lineage>
        <taxon>Bacteria</taxon>
        <taxon>Pseudomonadati</taxon>
        <taxon>Planctomycetota</taxon>
        <taxon>Planctomycetia</taxon>
        <taxon>Pirellulales</taxon>
        <taxon>Pirellulaceae</taxon>
        <taxon>Blastopirellula</taxon>
    </lineage>
</organism>
<dbReference type="eggNOG" id="ENOG5031S7T">
    <property type="taxonomic scope" value="Bacteria"/>
</dbReference>
<feature type="region of interest" description="Disordered" evidence="1">
    <location>
        <begin position="197"/>
        <end position="225"/>
    </location>
</feature>
<evidence type="ECO:0000313" key="2">
    <source>
        <dbReference type="EMBL" id="EAQ82625.1"/>
    </source>
</evidence>
<gene>
    <name evidence="2" type="ORF">DSM3645_09507</name>
</gene>
<dbReference type="AlphaFoldDB" id="A3ZLJ2"/>
<sequence>MLEILKQNRLLLKSWRTCISKSIDEVSPGCFDEGLPTVRIRRPHPDEVDQLLLNAQLRDELEPYFDESIACLDNGRVPLHVENEFLTAILAWERAPILPLGEWFSPPLQLPSPDSLSDEQIHELLWNSIQTLASKRIYLDFTDHLSDRQLYCILKRDILTSYEKMVDLPSHSLSFNCAPPDDDPDVWLRYYASEEERHGWEEETGQPLPPYQPSPFPRKLPKSSA</sequence>
<dbReference type="Proteomes" id="UP000004358">
    <property type="component" value="Unassembled WGS sequence"/>
</dbReference>
<dbReference type="EMBL" id="AANZ01000001">
    <property type="protein sequence ID" value="EAQ82625.1"/>
    <property type="molecule type" value="Genomic_DNA"/>
</dbReference>
<evidence type="ECO:0000256" key="1">
    <source>
        <dbReference type="SAM" id="MobiDB-lite"/>
    </source>
</evidence>
<name>A3ZLJ2_9BACT</name>
<evidence type="ECO:0000313" key="3">
    <source>
        <dbReference type="Proteomes" id="UP000004358"/>
    </source>
</evidence>
<dbReference type="HOGENOM" id="CLU_1227968_0_0_0"/>
<comment type="caution">
    <text evidence="2">The sequence shown here is derived from an EMBL/GenBank/DDBJ whole genome shotgun (WGS) entry which is preliminary data.</text>
</comment>
<reference evidence="2 3" key="1">
    <citation type="submission" date="2006-02" db="EMBL/GenBank/DDBJ databases">
        <authorList>
            <person name="Amann R."/>
            <person name="Ferriera S."/>
            <person name="Johnson J."/>
            <person name="Kravitz S."/>
            <person name="Halpern A."/>
            <person name="Remington K."/>
            <person name="Beeson K."/>
            <person name="Tran B."/>
            <person name="Rogers Y.-H."/>
            <person name="Friedman R."/>
            <person name="Venter J.C."/>
        </authorList>
    </citation>
    <scope>NUCLEOTIDE SEQUENCE [LARGE SCALE GENOMIC DNA]</scope>
    <source>
        <strain evidence="2 3">DSM 3645</strain>
    </source>
</reference>
<protein>
    <submittedName>
        <fullName evidence="2">Uncharacterized protein</fullName>
    </submittedName>
</protein>
<proteinExistence type="predicted"/>
<feature type="compositionally biased region" description="Pro residues" evidence="1">
    <location>
        <begin position="207"/>
        <end position="218"/>
    </location>
</feature>
<accession>A3ZLJ2</accession>